<comment type="function">
    <text evidence="4">Catalyzes the interconversion of L-alanine and D-alanine. May also act on other amino acids.</text>
</comment>
<protein>
    <recommendedName>
        <fullName evidence="4">Alanine racemase</fullName>
        <ecNumber evidence="4">5.1.1.1</ecNumber>
    </recommendedName>
</protein>
<dbReference type="PANTHER" id="PTHR30511:SF0">
    <property type="entry name" value="ALANINE RACEMASE, CATABOLIC-RELATED"/>
    <property type="match status" value="1"/>
</dbReference>
<comment type="similarity">
    <text evidence="4">Belongs to the alanine racemase family.</text>
</comment>
<dbReference type="EC" id="5.1.1.1" evidence="4"/>
<dbReference type="InterPro" id="IPR020622">
    <property type="entry name" value="Ala_racemase_pyridoxalP-BS"/>
</dbReference>
<feature type="domain" description="Alanine racemase C-terminal" evidence="5">
    <location>
        <begin position="247"/>
        <end position="372"/>
    </location>
</feature>
<comment type="cofactor">
    <cofactor evidence="1 4">
        <name>pyridoxal 5'-phosphate</name>
        <dbReference type="ChEBI" id="CHEBI:597326"/>
    </cofactor>
</comment>
<evidence type="ECO:0000313" key="6">
    <source>
        <dbReference type="EMBL" id="MDW0110162.1"/>
    </source>
</evidence>
<dbReference type="InterPro" id="IPR009006">
    <property type="entry name" value="Ala_racemase/Decarboxylase_C"/>
</dbReference>
<dbReference type="PRINTS" id="PR00992">
    <property type="entry name" value="ALARACEMASE"/>
</dbReference>
<evidence type="ECO:0000256" key="3">
    <source>
        <dbReference type="ARBA" id="ARBA00023235"/>
    </source>
</evidence>
<dbReference type="InterPro" id="IPR001608">
    <property type="entry name" value="Ala_racemase_N"/>
</dbReference>
<reference evidence="6 7" key="1">
    <citation type="submission" date="2023-06" db="EMBL/GenBank/DDBJ databases">
        <title>Sporosarcina sp. nov., isolated from Korean traditional fermented seafood 'Jeotgal'.</title>
        <authorList>
            <person name="Yang A.-I."/>
            <person name="Shin N.-R."/>
        </authorList>
    </citation>
    <scope>NUCLEOTIDE SEQUENCE [LARGE SCALE GENOMIC DNA]</scope>
    <source>
        <strain evidence="6 7">KCTC3840</strain>
    </source>
</reference>
<dbReference type="SMART" id="SM01005">
    <property type="entry name" value="Ala_racemase_C"/>
    <property type="match status" value="1"/>
</dbReference>
<evidence type="ECO:0000256" key="1">
    <source>
        <dbReference type="ARBA" id="ARBA00001933"/>
    </source>
</evidence>
<dbReference type="InterPro" id="IPR029066">
    <property type="entry name" value="PLP-binding_barrel"/>
</dbReference>
<dbReference type="CDD" id="cd00430">
    <property type="entry name" value="PLPDE_III_AR"/>
    <property type="match status" value="1"/>
</dbReference>
<feature type="active site" description="Proton acceptor; specific for L-alanine" evidence="4">
    <location>
        <position position="268"/>
    </location>
</feature>
<dbReference type="Gene3D" id="3.20.20.10">
    <property type="entry name" value="Alanine racemase"/>
    <property type="match status" value="1"/>
</dbReference>
<feature type="binding site" evidence="4">
    <location>
        <position position="315"/>
    </location>
    <ligand>
        <name>substrate</name>
    </ligand>
</feature>
<keyword evidence="2 4" id="KW-0663">Pyridoxal phosphate</keyword>
<dbReference type="SUPFAM" id="SSF50621">
    <property type="entry name" value="Alanine racemase C-terminal domain-like"/>
    <property type="match status" value="1"/>
</dbReference>
<comment type="catalytic activity">
    <reaction evidence="4">
        <text>L-alanine = D-alanine</text>
        <dbReference type="Rhea" id="RHEA:20249"/>
        <dbReference type="ChEBI" id="CHEBI:57416"/>
        <dbReference type="ChEBI" id="CHEBI:57972"/>
        <dbReference type="EC" id="5.1.1.1"/>
    </reaction>
</comment>
<gene>
    <name evidence="6" type="primary">alr</name>
    <name evidence="6" type="ORF">QT716_08830</name>
</gene>
<proteinExistence type="inferred from homology"/>
<feature type="binding site" evidence="4">
    <location>
        <position position="139"/>
    </location>
    <ligand>
        <name>substrate</name>
    </ligand>
</feature>
<dbReference type="PROSITE" id="PS00395">
    <property type="entry name" value="ALANINE_RACEMASE"/>
    <property type="match status" value="1"/>
</dbReference>
<dbReference type="NCBIfam" id="TIGR00492">
    <property type="entry name" value="alr"/>
    <property type="match status" value="1"/>
</dbReference>
<evidence type="ECO:0000256" key="2">
    <source>
        <dbReference type="ARBA" id="ARBA00022898"/>
    </source>
</evidence>
<dbReference type="EMBL" id="JAUBDH010000004">
    <property type="protein sequence ID" value="MDW0110162.1"/>
    <property type="molecule type" value="Genomic_DNA"/>
</dbReference>
<dbReference type="Pfam" id="PF01168">
    <property type="entry name" value="Ala_racemase_N"/>
    <property type="match status" value="1"/>
</dbReference>
<dbReference type="SUPFAM" id="SSF51419">
    <property type="entry name" value="PLP-binding barrel"/>
    <property type="match status" value="1"/>
</dbReference>
<comment type="caution">
    <text evidence="6">The sequence shown here is derived from an EMBL/GenBank/DDBJ whole genome shotgun (WGS) entry which is preliminary data.</text>
</comment>
<evidence type="ECO:0000256" key="4">
    <source>
        <dbReference type="HAMAP-Rule" id="MF_01201"/>
    </source>
</evidence>
<name>A0ABU4G192_9BACL</name>
<accession>A0ABU4G192</accession>
<dbReference type="Proteomes" id="UP001280629">
    <property type="component" value="Unassembled WGS sequence"/>
</dbReference>
<dbReference type="Gene3D" id="2.40.37.10">
    <property type="entry name" value="Lyase, Ornithine Decarboxylase, Chain A, domain 1"/>
    <property type="match status" value="1"/>
</dbReference>
<evidence type="ECO:0000259" key="5">
    <source>
        <dbReference type="SMART" id="SM01005"/>
    </source>
</evidence>
<feature type="modified residue" description="N6-(pyridoxal phosphate)lysine" evidence="4">
    <location>
        <position position="41"/>
    </location>
</feature>
<evidence type="ECO:0000313" key="7">
    <source>
        <dbReference type="Proteomes" id="UP001280629"/>
    </source>
</evidence>
<dbReference type="RefSeq" id="WP_317935699.1">
    <property type="nucleotide sequence ID" value="NZ_JAUBDH010000004.1"/>
</dbReference>
<keyword evidence="3 4" id="KW-0413">Isomerase</keyword>
<dbReference type="InterPro" id="IPR000821">
    <property type="entry name" value="Ala_racemase"/>
</dbReference>
<dbReference type="HAMAP" id="MF_01201">
    <property type="entry name" value="Ala_racemase"/>
    <property type="match status" value="1"/>
</dbReference>
<feature type="active site" description="Proton acceptor; specific for D-alanine" evidence="4">
    <location>
        <position position="41"/>
    </location>
</feature>
<keyword evidence="7" id="KW-1185">Reference proteome</keyword>
<dbReference type="PANTHER" id="PTHR30511">
    <property type="entry name" value="ALANINE RACEMASE"/>
    <property type="match status" value="1"/>
</dbReference>
<dbReference type="InterPro" id="IPR011079">
    <property type="entry name" value="Ala_racemase_C"/>
</dbReference>
<dbReference type="GO" id="GO:0008784">
    <property type="term" value="F:alanine racemase activity"/>
    <property type="evidence" value="ECO:0007669"/>
    <property type="project" value="UniProtKB-EC"/>
</dbReference>
<dbReference type="Pfam" id="PF00842">
    <property type="entry name" value="Ala_racemase_C"/>
    <property type="match status" value="1"/>
</dbReference>
<sequence>MASTFDYRPTRAVISLSAIKENVRNLRKQLSNNTDMIAVVKADGYGHGAMQSAQAAIEAGAIMAAVATPDEALELRTKGFSHPILVMGPSPITFLSEASKQNIAVTVTGVQWARDAVEELKDFKGILTVHVKIDTGMGRIGIRSEQELKELLKILEGTSAIKIEGTFTHFATADEKDSKRTHKQFEAFTQLVACFPQRPKLVHAANSAAALRFPEFALDAVRFGIGMYGISPSDVVKAEQPFRLKRALRLETEIAYVKQVNAIEPISYGGTYEAQPGEWIATLPIGYADGLKRGLRNQEVLVRGQRVPIVGTICMDQCMIRLPEHVSEGEPVVILGKQGTEEITMEEWATRLGTIPYEIAVTIARRVQRQYFGD</sequence>
<organism evidence="6 7">
    <name type="scientific">Sporosarcina aquimarina</name>
    <dbReference type="NCBI Taxonomy" id="114975"/>
    <lineage>
        <taxon>Bacteria</taxon>
        <taxon>Bacillati</taxon>
        <taxon>Bacillota</taxon>
        <taxon>Bacilli</taxon>
        <taxon>Bacillales</taxon>
        <taxon>Caryophanaceae</taxon>
        <taxon>Sporosarcina</taxon>
    </lineage>
</organism>
<comment type="pathway">
    <text evidence="4">Amino-acid biosynthesis; D-alanine biosynthesis; D-alanine from L-alanine: step 1/1.</text>
</comment>